<keyword evidence="1" id="KW-0812">Transmembrane</keyword>
<dbReference type="Proteomes" id="UP000199820">
    <property type="component" value="Unassembled WGS sequence"/>
</dbReference>
<dbReference type="EMBL" id="FOIL01000095">
    <property type="protein sequence ID" value="SET98908.1"/>
    <property type="molecule type" value="Genomic_DNA"/>
</dbReference>
<organism evidence="2 3">
    <name type="scientific">[Clostridium] aminophilum</name>
    <dbReference type="NCBI Taxonomy" id="1526"/>
    <lineage>
        <taxon>Bacteria</taxon>
        <taxon>Bacillati</taxon>
        <taxon>Bacillota</taxon>
        <taxon>Clostridia</taxon>
        <taxon>Lachnospirales</taxon>
        <taxon>Lachnospiraceae</taxon>
    </lineage>
</organism>
<gene>
    <name evidence="2" type="ORF">SAMN04487771_10954</name>
</gene>
<dbReference type="STRING" id="1526.SAMN02910262_00743"/>
<dbReference type="OrthoDB" id="2051525at2"/>
<reference evidence="2 3" key="1">
    <citation type="submission" date="2016-10" db="EMBL/GenBank/DDBJ databases">
        <authorList>
            <person name="de Groot N.N."/>
        </authorList>
    </citation>
    <scope>NUCLEOTIDE SEQUENCE [LARGE SCALE GENOMIC DNA]</scope>
    <source>
        <strain evidence="2 3">KH1P1</strain>
    </source>
</reference>
<dbReference type="AlphaFoldDB" id="A0A1I0IPV4"/>
<evidence type="ECO:0000256" key="1">
    <source>
        <dbReference type="SAM" id="Phobius"/>
    </source>
</evidence>
<evidence type="ECO:0000313" key="2">
    <source>
        <dbReference type="EMBL" id="SET98908.1"/>
    </source>
</evidence>
<sequence>MAKKRVHSRRQAYVEGSAARELNPYYEEEYDNGVSSAERRKAARKRKQERLARKRAAQRNQSKASYISAGYVVCLAVAGVATLLICINYLRLNASITSRMDSIAKLQLELEHQKAANDELRTAIDTACDLNHVYQVATQDLGMVYANQNQILLYDKTESEYVRQNEDIPEH</sequence>
<evidence type="ECO:0008006" key="4">
    <source>
        <dbReference type="Google" id="ProtNLM"/>
    </source>
</evidence>
<keyword evidence="1" id="KW-1133">Transmembrane helix</keyword>
<name>A0A1I0IPV4_9FIRM</name>
<accession>A0A1I0IPV4</accession>
<proteinExistence type="predicted"/>
<evidence type="ECO:0000313" key="3">
    <source>
        <dbReference type="Proteomes" id="UP000199820"/>
    </source>
</evidence>
<keyword evidence="3" id="KW-1185">Reference proteome</keyword>
<keyword evidence="1" id="KW-0472">Membrane</keyword>
<protein>
    <recommendedName>
        <fullName evidence="4">Cell division protein FtsL</fullName>
    </recommendedName>
</protein>
<dbReference type="RefSeq" id="WP_074650794.1">
    <property type="nucleotide sequence ID" value="NZ_FOIL01000095.1"/>
</dbReference>
<feature type="transmembrane region" description="Helical" evidence="1">
    <location>
        <begin position="64"/>
        <end position="90"/>
    </location>
</feature>
<dbReference type="eggNOG" id="ENOG5032YRK">
    <property type="taxonomic scope" value="Bacteria"/>
</dbReference>